<accession>A0A914CLT8</accession>
<evidence type="ECO:0000256" key="2">
    <source>
        <dbReference type="ARBA" id="ARBA00022490"/>
    </source>
</evidence>
<dbReference type="InterPro" id="IPR018247">
    <property type="entry name" value="EF_Hand_1_Ca_BS"/>
</dbReference>
<proteinExistence type="predicted"/>
<name>A0A914CLT8_9BILA</name>
<evidence type="ECO:0000259" key="6">
    <source>
        <dbReference type="PROSITE" id="PS50222"/>
    </source>
</evidence>
<keyword evidence="5" id="KW-0106">Calcium</keyword>
<dbReference type="WBParaSite" id="ACRNAN_scaffold12057.g8626.t1">
    <property type="protein sequence ID" value="ACRNAN_scaffold12057.g8626.t1"/>
    <property type="gene ID" value="ACRNAN_scaffold12057.g8626"/>
</dbReference>
<evidence type="ECO:0000256" key="1">
    <source>
        <dbReference type="ARBA" id="ARBA00004496"/>
    </source>
</evidence>
<evidence type="ECO:0000256" key="5">
    <source>
        <dbReference type="ARBA" id="ARBA00022837"/>
    </source>
</evidence>
<protein>
    <submittedName>
        <fullName evidence="8">EF-hand domain-containing protein</fullName>
    </submittedName>
</protein>
<feature type="domain" description="EF-hand" evidence="6">
    <location>
        <begin position="80"/>
        <end position="115"/>
    </location>
</feature>
<evidence type="ECO:0000256" key="4">
    <source>
        <dbReference type="ARBA" id="ARBA00022737"/>
    </source>
</evidence>
<dbReference type="GO" id="GO:0005737">
    <property type="term" value="C:cytoplasm"/>
    <property type="evidence" value="ECO:0007669"/>
    <property type="project" value="UniProtKB-SubCell"/>
</dbReference>
<evidence type="ECO:0000256" key="3">
    <source>
        <dbReference type="ARBA" id="ARBA00022723"/>
    </source>
</evidence>
<dbReference type="InterPro" id="IPR011992">
    <property type="entry name" value="EF-hand-dom_pair"/>
</dbReference>
<dbReference type="PROSITE" id="PS50222">
    <property type="entry name" value="EF_HAND_2"/>
    <property type="match status" value="3"/>
</dbReference>
<keyword evidence="3" id="KW-0479">Metal-binding</keyword>
<dbReference type="PROSITE" id="PS00018">
    <property type="entry name" value="EF_HAND_1"/>
    <property type="match status" value="3"/>
</dbReference>
<reference evidence="8" key="1">
    <citation type="submission" date="2022-11" db="UniProtKB">
        <authorList>
            <consortium name="WormBaseParasite"/>
        </authorList>
    </citation>
    <scope>IDENTIFICATION</scope>
</reference>
<dbReference type="Pfam" id="PF13499">
    <property type="entry name" value="EF-hand_7"/>
    <property type="match status" value="2"/>
</dbReference>
<evidence type="ECO:0000313" key="7">
    <source>
        <dbReference type="Proteomes" id="UP000887540"/>
    </source>
</evidence>
<dbReference type="PANTHER" id="PTHR46212">
    <property type="entry name" value="PEFLIN"/>
    <property type="match status" value="1"/>
</dbReference>
<comment type="subcellular location">
    <subcellularLocation>
        <location evidence="1">Cytoplasm</location>
    </subcellularLocation>
</comment>
<dbReference type="GO" id="GO:0048306">
    <property type="term" value="F:calcium-dependent protein binding"/>
    <property type="evidence" value="ECO:0007669"/>
    <property type="project" value="UniProtKB-ARBA"/>
</dbReference>
<dbReference type="InterPro" id="IPR051426">
    <property type="entry name" value="Peflin/Sorcin_CaBP"/>
</dbReference>
<dbReference type="SUPFAM" id="SSF47473">
    <property type="entry name" value="EF-hand"/>
    <property type="match status" value="1"/>
</dbReference>
<feature type="domain" description="EF-hand" evidence="6">
    <location>
        <begin position="116"/>
        <end position="151"/>
    </location>
</feature>
<sequence length="184" mass="21212">MNYAHGYPPAAPPQQPNLWQIFQNVDKDRSGQITTNELQTALSNGTWNPFNPETCRLMIGMFDSNGDGAINFQEFQALWQYVNDWTKCFRSFDRDNSGNIDRGELTQALTQFGYRLSDGFYTLLIQKFDRSHTGRINFDDFIQLCVVLQTLTASFRDKDTDRDGVITIQYEEFLKMVTHGAIKL</sequence>
<dbReference type="SMART" id="SM00054">
    <property type="entry name" value="EFh"/>
    <property type="match status" value="5"/>
</dbReference>
<evidence type="ECO:0000313" key="8">
    <source>
        <dbReference type="WBParaSite" id="ACRNAN_scaffold12057.g8626.t1"/>
    </source>
</evidence>
<dbReference type="CDD" id="cd16183">
    <property type="entry name" value="EFh_PEF_ALG-2"/>
    <property type="match status" value="1"/>
</dbReference>
<keyword evidence="4" id="KW-0677">Repeat</keyword>
<dbReference type="PANTHER" id="PTHR46212:SF9">
    <property type="entry name" value="PROGRAMMED CELL DEATH PROTEIN 6"/>
    <property type="match status" value="1"/>
</dbReference>
<dbReference type="GO" id="GO:0005509">
    <property type="term" value="F:calcium ion binding"/>
    <property type="evidence" value="ECO:0007669"/>
    <property type="project" value="InterPro"/>
</dbReference>
<dbReference type="Proteomes" id="UP000887540">
    <property type="component" value="Unplaced"/>
</dbReference>
<dbReference type="GO" id="GO:0043226">
    <property type="term" value="C:organelle"/>
    <property type="evidence" value="ECO:0007669"/>
    <property type="project" value="UniProtKB-ARBA"/>
</dbReference>
<organism evidence="7 8">
    <name type="scientific">Acrobeloides nanus</name>
    <dbReference type="NCBI Taxonomy" id="290746"/>
    <lineage>
        <taxon>Eukaryota</taxon>
        <taxon>Metazoa</taxon>
        <taxon>Ecdysozoa</taxon>
        <taxon>Nematoda</taxon>
        <taxon>Chromadorea</taxon>
        <taxon>Rhabditida</taxon>
        <taxon>Tylenchina</taxon>
        <taxon>Cephalobomorpha</taxon>
        <taxon>Cephaloboidea</taxon>
        <taxon>Cephalobidae</taxon>
        <taxon>Acrobeloides</taxon>
    </lineage>
</organism>
<keyword evidence="7" id="KW-1185">Reference proteome</keyword>
<dbReference type="AlphaFoldDB" id="A0A914CLT8"/>
<dbReference type="Gene3D" id="1.10.238.10">
    <property type="entry name" value="EF-hand"/>
    <property type="match status" value="1"/>
</dbReference>
<dbReference type="InterPro" id="IPR002048">
    <property type="entry name" value="EF_hand_dom"/>
</dbReference>
<feature type="domain" description="EF-hand" evidence="6">
    <location>
        <begin position="13"/>
        <end position="48"/>
    </location>
</feature>
<dbReference type="FunFam" id="1.10.238.10:FF:000178">
    <property type="entry name" value="Calmodulin-2 A"/>
    <property type="match status" value="1"/>
</dbReference>
<keyword evidence="2" id="KW-0963">Cytoplasm</keyword>